<dbReference type="Gene3D" id="3.50.50.60">
    <property type="entry name" value="FAD/NAD(P)-binding domain"/>
    <property type="match status" value="1"/>
</dbReference>
<dbReference type="PANTHER" id="PTHR21197:SF0">
    <property type="entry name" value="UDP-GALACTOPYRANOSE MUTASE"/>
    <property type="match status" value="1"/>
</dbReference>
<dbReference type="InterPro" id="IPR036188">
    <property type="entry name" value="FAD/NAD-bd_sf"/>
</dbReference>
<keyword evidence="2" id="KW-1185">Reference proteome</keyword>
<evidence type="ECO:0000313" key="2">
    <source>
        <dbReference type="Proteomes" id="UP000076079"/>
    </source>
</evidence>
<dbReference type="AlphaFoldDB" id="A0A143PK51"/>
<dbReference type="PANTHER" id="PTHR21197">
    <property type="entry name" value="UDP-GALACTOPYRANOSE MUTASE"/>
    <property type="match status" value="1"/>
</dbReference>
<dbReference type="GO" id="GO:0050660">
    <property type="term" value="F:flavin adenine dinucleotide binding"/>
    <property type="evidence" value="ECO:0007669"/>
    <property type="project" value="TreeGrafter"/>
</dbReference>
<dbReference type="Proteomes" id="UP000076079">
    <property type="component" value="Chromosome"/>
</dbReference>
<accession>A0A143PK51</accession>
<dbReference type="STRING" id="1855912.LuPra_01648"/>
<evidence type="ECO:0000313" key="1">
    <source>
        <dbReference type="EMBL" id="AMY08448.1"/>
    </source>
</evidence>
<gene>
    <name evidence="1" type="ORF">LuPra_01648</name>
</gene>
<dbReference type="EMBL" id="CP015136">
    <property type="protein sequence ID" value="AMY08448.1"/>
    <property type="molecule type" value="Genomic_DNA"/>
</dbReference>
<dbReference type="OrthoDB" id="9814556at2"/>
<dbReference type="GO" id="GO:0008767">
    <property type="term" value="F:UDP-galactopyranose mutase activity"/>
    <property type="evidence" value="ECO:0007669"/>
    <property type="project" value="TreeGrafter"/>
</dbReference>
<dbReference type="Pfam" id="PF13450">
    <property type="entry name" value="NAD_binding_8"/>
    <property type="match status" value="1"/>
</dbReference>
<dbReference type="GO" id="GO:0005829">
    <property type="term" value="C:cytosol"/>
    <property type="evidence" value="ECO:0007669"/>
    <property type="project" value="TreeGrafter"/>
</dbReference>
<dbReference type="SUPFAM" id="SSF51971">
    <property type="entry name" value="Nucleotide-binding domain"/>
    <property type="match status" value="1"/>
</dbReference>
<dbReference type="KEGG" id="abac:LuPra_01648"/>
<reference evidence="1 2" key="1">
    <citation type="journal article" date="2016" name="Genome Announc.">
        <title>First Complete Genome Sequence of a Subdivision 6 Acidobacterium Strain.</title>
        <authorList>
            <person name="Huang S."/>
            <person name="Vieira S."/>
            <person name="Bunk B."/>
            <person name="Riedel T."/>
            <person name="Sproer C."/>
            <person name="Overmann J."/>
        </authorList>
    </citation>
    <scope>NUCLEOTIDE SEQUENCE [LARGE SCALE GENOMIC DNA]</scope>
    <source>
        <strain evidence="2">DSM 100886 HEG_-6_39</strain>
    </source>
</reference>
<protein>
    <submittedName>
        <fullName evidence="1">Protoporphyrinogen oxidase</fullName>
    </submittedName>
</protein>
<name>A0A143PK51_LUTPR</name>
<sequence>MRVGIFGAGIAGLAVAWFLRDDADVCVHEASVGVGGLARSFKWHGFDCDLAPHRFLTHDEELLRQVLALVPMRRLERRSGIRLRGHWIRDPVNIFEVLYRFAPLESARIVWHYVVRRRQREDSFEALVLNNYGKGLHDLFFKPYSEKLFGIPANEISPSWGRRKIRVSGLRDLVRRDPRLYFEHFYYPVENGYGAIAERLYADVRTRVHLHSRLVGLAPLSSGGYECRFETPTGVVSDRFDVVVSTLPMPELGALLGFHIPLRFRPMTLLYLLVGVDSVSDRHWTYFADRDVIVNRVAEFRHFNANPPRGKTVICCEVTDAQQFSVERVIDELTGADFLPAGVPILDTKIIRLERAYPIYDRSYDEQIDLARQAFAAHPGIFHIGRQAQFVHKDVDEILEEAKALASVMRPGSGRWPHVAP</sequence>
<reference evidence="2" key="2">
    <citation type="submission" date="2016-04" db="EMBL/GenBank/DDBJ databases">
        <title>First Complete Genome Sequence of a Subdivision 6 Acidobacterium.</title>
        <authorList>
            <person name="Huang S."/>
            <person name="Vieira S."/>
            <person name="Bunk B."/>
            <person name="Riedel T."/>
            <person name="Sproeer C."/>
            <person name="Overmann J."/>
        </authorList>
    </citation>
    <scope>NUCLEOTIDE SEQUENCE [LARGE SCALE GENOMIC DNA]</scope>
    <source>
        <strain evidence="2">DSM 100886 HEG_-6_39</strain>
    </source>
</reference>
<organism evidence="1 2">
    <name type="scientific">Luteitalea pratensis</name>
    <dbReference type="NCBI Taxonomy" id="1855912"/>
    <lineage>
        <taxon>Bacteria</taxon>
        <taxon>Pseudomonadati</taxon>
        <taxon>Acidobacteriota</taxon>
        <taxon>Vicinamibacteria</taxon>
        <taxon>Vicinamibacterales</taxon>
        <taxon>Vicinamibacteraceae</taxon>
        <taxon>Luteitalea</taxon>
    </lineage>
</organism>
<proteinExistence type="predicted"/>
<dbReference type="RefSeq" id="WP_157898886.1">
    <property type="nucleotide sequence ID" value="NZ_CP015136.1"/>
</dbReference>